<evidence type="ECO:0000256" key="3">
    <source>
        <dbReference type="ARBA" id="ARBA00022741"/>
    </source>
</evidence>
<dbReference type="Gene3D" id="2.40.50.140">
    <property type="entry name" value="Nucleic acid-binding proteins"/>
    <property type="match status" value="1"/>
</dbReference>
<sequence>MQNIAIRDVGKYIDAPIRLSGWIFRIRSSGKIHFLHLRDGSGEIQAIIDEGVVSQEIGDQIRALTTESSVHIEGTIKKEPRAPSGYEIHAINLVIVHVAENYPIGKKEHGPDFLLDMRHLWIRSPKQRAILTIRDEVIWALRSYFKEHNFRLTDTPILTPTSCEGTTTLFQTDYFGEPAYLSQSGQLYLEALAMSLGRVYDFGPVFRAEKSKTRRHLTEFWMLDAEMTFCDYKQNIDVQEEIFQYVAKHVLATCAQELHILERDTIKIEQLTKPYVRMTYTQALDELRALGSDIKDGKDFGNDDETMLMQKYTIPVFVSRYPLAIKAFYMKPDPENSKYALCSDLLLPEGYGEVSGGSQRIDDLKLLEEKIEEHKLSKTDFAWYIDLRRYGSVPHAGFGIGLERLVAFFCGLSHIRETIPFPRLINRLRP</sequence>
<keyword evidence="4 7" id="KW-0067">ATP-binding</keyword>
<dbReference type="EMBL" id="PEXV01000142">
    <property type="protein sequence ID" value="PIS41186.1"/>
    <property type="molecule type" value="Genomic_DNA"/>
</dbReference>
<dbReference type="GO" id="GO:0005737">
    <property type="term" value="C:cytoplasm"/>
    <property type="evidence" value="ECO:0007669"/>
    <property type="project" value="UniProtKB-SubCell"/>
</dbReference>
<dbReference type="PRINTS" id="PR01042">
    <property type="entry name" value="TRNASYNTHASP"/>
</dbReference>
<gene>
    <name evidence="7" type="primary">asnS</name>
    <name evidence="9" type="ORF">COT25_04470</name>
</gene>
<protein>
    <recommendedName>
        <fullName evidence="7">Asparagine--tRNA ligase</fullName>
        <ecNumber evidence="7">6.1.1.22</ecNumber>
    </recommendedName>
    <alternativeName>
        <fullName evidence="7">Asparaginyl-tRNA synthetase</fullName>
        <shortName evidence="7">AsnRS</shortName>
    </alternativeName>
</protein>
<dbReference type="InterPro" id="IPR004364">
    <property type="entry name" value="Aa-tRNA-synt_II"/>
</dbReference>
<dbReference type="CDD" id="cd00776">
    <property type="entry name" value="AsxRS_core"/>
    <property type="match status" value="1"/>
</dbReference>
<dbReference type="GO" id="GO:0005524">
    <property type="term" value="F:ATP binding"/>
    <property type="evidence" value="ECO:0007669"/>
    <property type="project" value="UniProtKB-UniRule"/>
</dbReference>
<keyword evidence="5 7" id="KW-0648">Protein biosynthesis</keyword>
<dbReference type="PROSITE" id="PS50862">
    <property type="entry name" value="AA_TRNA_LIGASE_II"/>
    <property type="match status" value="1"/>
</dbReference>
<keyword evidence="3 7" id="KW-0547">Nucleotide-binding</keyword>
<comment type="similarity">
    <text evidence="1 7">Belongs to the class-II aminoacyl-tRNA synthetase family.</text>
</comment>
<evidence type="ECO:0000256" key="6">
    <source>
        <dbReference type="ARBA" id="ARBA00023146"/>
    </source>
</evidence>
<dbReference type="NCBIfam" id="NF003037">
    <property type="entry name" value="PRK03932.1"/>
    <property type="match status" value="1"/>
</dbReference>
<evidence type="ECO:0000313" key="9">
    <source>
        <dbReference type="EMBL" id="PIS41186.1"/>
    </source>
</evidence>
<proteinExistence type="inferred from homology"/>
<dbReference type="InterPro" id="IPR012340">
    <property type="entry name" value="NA-bd_OB-fold"/>
</dbReference>
<comment type="subunit">
    <text evidence="7">Homodimer.</text>
</comment>
<dbReference type="HAMAP" id="MF_00534">
    <property type="entry name" value="Asn_tRNA_synth"/>
    <property type="match status" value="1"/>
</dbReference>
<evidence type="ECO:0000256" key="2">
    <source>
        <dbReference type="ARBA" id="ARBA00022598"/>
    </source>
</evidence>
<reference evidence="10" key="1">
    <citation type="submission" date="2017-09" db="EMBL/GenBank/DDBJ databases">
        <title>Depth-based differentiation of microbial function through sediment-hosted aquifers and enrichment of novel symbionts in the deep terrestrial subsurface.</title>
        <authorList>
            <person name="Probst A.J."/>
            <person name="Ladd B."/>
            <person name="Jarett J.K."/>
            <person name="Geller-Mcgrath D.E."/>
            <person name="Sieber C.M.K."/>
            <person name="Emerson J.B."/>
            <person name="Anantharaman K."/>
            <person name="Thomas B.C."/>
            <person name="Malmstrom R."/>
            <person name="Stieglmeier M."/>
            <person name="Klingl A."/>
            <person name="Woyke T."/>
            <person name="Ryan C.M."/>
            <person name="Banfield J.F."/>
        </authorList>
    </citation>
    <scope>NUCLEOTIDE SEQUENCE [LARGE SCALE GENOMIC DNA]</scope>
</reference>
<evidence type="ECO:0000256" key="1">
    <source>
        <dbReference type="ARBA" id="ARBA00008226"/>
    </source>
</evidence>
<keyword evidence="6 7" id="KW-0030">Aminoacyl-tRNA synthetase</keyword>
<dbReference type="NCBIfam" id="TIGR00457">
    <property type="entry name" value="asnS"/>
    <property type="match status" value="1"/>
</dbReference>
<name>A0A2H0YRX8_9BACT</name>
<keyword evidence="2 7" id="KW-0436">Ligase</keyword>
<comment type="caution">
    <text evidence="9">The sequence shown here is derived from an EMBL/GenBank/DDBJ whole genome shotgun (WGS) entry which is preliminary data.</text>
</comment>
<dbReference type="AlphaFoldDB" id="A0A2H0YRX8"/>
<evidence type="ECO:0000256" key="5">
    <source>
        <dbReference type="ARBA" id="ARBA00022917"/>
    </source>
</evidence>
<dbReference type="PANTHER" id="PTHR22594">
    <property type="entry name" value="ASPARTYL/LYSYL-TRNA SYNTHETASE"/>
    <property type="match status" value="1"/>
</dbReference>
<organism evidence="9 10">
    <name type="scientific">Candidatus Kerfeldbacteria bacterium CG08_land_8_20_14_0_20_42_7</name>
    <dbReference type="NCBI Taxonomy" id="2014245"/>
    <lineage>
        <taxon>Bacteria</taxon>
        <taxon>Candidatus Kerfeldiibacteriota</taxon>
    </lineage>
</organism>
<dbReference type="InterPro" id="IPR004365">
    <property type="entry name" value="NA-bd_OB_tRNA"/>
</dbReference>
<dbReference type="GO" id="GO:0004816">
    <property type="term" value="F:asparagine-tRNA ligase activity"/>
    <property type="evidence" value="ECO:0007669"/>
    <property type="project" value="UniProtKB-UniRule"/>
</dbReference>
<dbReference type="SUPFAM" id="SSF50249">
    <property type="entry name" value="Nucleic acid-binding proteins"/>
    <property type="match status" value="1"/>
</dbReference>
<dbReference type="PANTHER" id="PTHR22594:SF34">
    <property type="entry name" value="ASPARAGINE--TRNA LIGASE, MITOCHONDRIAL-RELATED"/>
    <property type="match status" value="1"/>
</dbReference>
<evidence type="ECO:0000313" key="10">
    <source>
        <dbReference type="Proteomes" id="UP000228711"/>
    </source>
</evidence>
<dbReference type="InterPro" id="IPR006195">
    <property type="entry name" value="aa-tRNA-synth_II"/>
</dbReference>
<dbReference type="SUPFAM" id="SSF55681">
    <property type="entry name" value="Class II aaRS and biotin synthetases"/>
    <property type="match status" value="1"/>
</dbReference>
<dbReference type="InterPro" id="IPR004522">
    <property type="entry name" value="Asn-tRNA-ligase"/>
</dbReference>
<keyword evidence="7" id="KW-0963">Cytoplasm</keyword>
<evidence type="ECO:0000256" key="7">
    <source>
        <dbReference type="HAMAP-Rule" id="MF_00534"/>
    </source>
</evidence>
<dbReference type="Proteomes" id="UP000228711">
    <property type="component" value="Unassembled WGS sequence"/>
</dbReference>
<dbReference type="InterPro" id="IPR002312">
    <property type="entry name" value="Asp/Asn-tRNA-synth_IIb"/>
</dbReference>
<dbReference type="Pfam" id="PF01336">
    <property type="entry name" value="tRNA_anti-codon"/>
    <property type="match status" value="1"/>
</dbReference>
<feature type="domain" description="Aminoacyl-transfer RNA synthetases class-II family profile" evidence="8">
    <location>
        <begin position="131"/>
        <end position="430"/>
    </location>
</feature>
<evidence type="ECO:0000256" key="4">
    <source>
        <dbReference type="ARBA" id="ARBA00022840"/>
    </source>
</evidence>
<dbReference type="Pfam" id="PF00152">
    <property type="entry name" value="tRNA-synt_2"/>
    <property type="match status" value="1"/>
</dbReference>
<dbReference type="GO" id="GO:0006421">
    <property type="term" value="P:asparaginyl-tRNA aminoacylation"/>
    <property type="evidence" value="ECO:0007669"/>
    <property type="project" value="UniProtKB-UniRule"/>
</dbReference>
<evidence type="ECO:0000259" key="8">
    <source>
        <dbReference type="PROSITE" id="PS50862"/>
    </source>
</evidence>
<dbReference type="EC" id="6.1.1.22" evidence="7"/>
<dbReference type="GO" id="GO:0003676">
    <property type="term" value="F:nucleic acid binding"/>
    <property type="evidence" value="ECO:0007669"/>
    <property type="project" value="InterPro"/>
</dbReference>
<comment type="subcellular location">
    <subcellularLocation>
        <location evidence="7">Cytoplasm</location>
    </subcellularLocation>
</comment>
<dbReference type="InterPro" id="IPR045864">
    <property type="entry name" value="aa-tRNA-synth_II/BPL/LPL"/>
</dbReference>
<accession>A0A2H0YRX8</accession>
<comment type="catalytic activity">
    <reaction evidence="7">
        <text>tRNA(Asn) + L-asparagine + ATP = L-asparaginyl-tRNA(Asn) + AMP + diphosphate + H(+)</text>
        <dbReference type="Rhea" id="RHEA:11180"/>
        <dbReference type="Rhea" id="RHEA-COMP:9659"/>
        <dbReference type="Rhea" id="RHEA-COMP:9674"/>
        <dbReference type="ChEBI" id="CHEBI:15378"/>
        <dbReference type="ChEBI" id="CHEBI:30616"/>
        <dbReference type="ChEBI" id="CHEBI:33019"/>
        <dbReference type="ChEBI" id="CHEBI:58048"/>
        <dbReference type="ChEBI" id="CHEBI:78442"/>
        <dbReference type="ChEBI" id="CHEBI:78515"/>
        <dbReference type="ChEBI" id="CHEBI:456215"/>
        <dbReference type="EC" id="6.1.1.22"/>
    </reaction>
</comment>
<dbReference type="NCBIfam" id="NF003483">
    <property type="entry name" value="PRK05159.1"/>
    <property type="match status" value="1"/>
</dbReference>
<dbReference type="Gene3D" id="3.30.930.10">
    <property type="entry name" value="Bira Bifunctional Protein, Domain 2"/>
    <property type="match status" value="1"/>
</dbReference>